<keyword evidence="2 16" id="KW-0808">Transferase</keyword>
<dbReference type="Pfam" id="PF00294">
    <property type="entry name" value="PfkB"/>
    <property type="match status" value="1"/>
</dbReference>
<dbReference type="FunFam" id="3.40.1190.20:FF:000011">
    <property type="entry name" value="2-dehydro-3-deoxygluconokinase, putative"/>
    <property type="match status" value="1"/>
</dbReference>
<organism evidence="16 17">
    <name type="scientific">Photobacterium toruni</name>
    <dbReference type="NCBI Taxonomy" id="1935446"/>
    <lineage>
        <taxon>Bacteria</taxon>
        <taxon>Pseudomonadati</taxon>
        <taxon>Pseudomonadota</taxon>
        <taxon>Gammaproteobacteria</taxon>
        <taxon>Vibrionales</taxon>
        <taxon>Vibrionaceae</taxon>
        <taxon>Photobacterium</taxon>
    </lineage>
</organism>
<dbReference type="EC" id="2.7.1.45" evidence="11"/>
<dbReference type="GO" id="GO:0008673">
    <property type="term" value="F:2-dehydro-3-deoxygluconokinase activity"/>
    <property type="evidence" value="ECO:0007669"/>
    <property type="project" value="UniProtKB-EC"/>
</dbReference>
<evidence type="ECO:0000256" key="10">
    <source>
        <dbReference type="ARBA" id="ARBA00054997"/>
    </source>
</evidence>
<comment type="pathway">
    <text evidence="7">Carbohydrate acid metabolism; 2-dehydro-3-deoxy-D-gluconate degradation; D-glyceraldehyde 3-phosphate and pyruvate from 2-dehydro-3-deoxy-D-gluconate: step 1/2.</text>
</comment>
<evidence type="ECO:0000256" key="14">
    <source>
        <dbReference type="ARBA" id="ARBA00080545"/>
    </source>
</evidence>
<evidence type="ECO:0000256" key="9">
    <source>
        <dbReference type="ARBA" id="ARBA00050729"/>
    </source>
</evidence>
<dbReference type="PROSITE" id="PS00584">
    <property type="entry name" value="PFKB_KINASES_2"/>
    <property type="match status" value="1"/>
</dbReference>
<evidence type="ECO:0000313" key="17">
    <source>
        <dbReference type="Proteomes" id="UP000191116"/>
    </source>
</evidence>
<name>A0A1T4U6P3_9GAMM</name>
<evidence type="ECO:0000256" key="7">
    <source>
        <dbReference type="ARBA" id="ARBA00043951"/>
    </source>
</evidence>
<dbReference type="PANTHER" id="PTHR43085">
    <property type="entry name" value="HEXOKINASE FAMILY MEMBER"/>
    <property type="match status" value="1"/>
</dbReference>
<evidence type="ECO:0000259" key="15">
    <source>
        <dbReference type="Pfam" id="PF00294"/>
    </source>
</evidence>
<sequence>MTFPTSAIKRNIAILGECMIELSGAPFATQQQNFGGDTLNTAIYLSRLLPQSSPSYITALGVDNYSNAMVDAWQHEGIDCRFVIRERDKLPGMYAIEIDPQGERSFHYWRGDSAARYICEHPQFSQIIAQLKDYDLIYLSGISLAILPEHGKIKLVEALEKLKASGCKIAVDSNYRPRLWNGATHAKTWLSELYRLADIALVTADDEDLLRGELNTPAEIIADRLHRLGVSQVVVKLGSKGAMWSQAGQQGYVDGNKIDAVVDTTAAGDSFNAAYLAAWAKGMPMIACCQWGNNLAAQVIQHRGAVIPEQCTQYLTDLMSSNYDDK</sequence>
<evidence type="ECO:0000256" key="5">
    <source>
        <dbReference type="ARBA" id="ARBA00022840"/>
    </source>
</evidence>
<evidence type="ECO:0000256" key="3">
    <source>
        <dbReference type="ARBA" id="ARBA00022741"/>
    </source>
</evidence>
<dbReference type="SUPFAM" id="SSF53613">
    <property type="entry name" value="Ribokinase-like"/>
    <property type="match status" value="1"/>
</dbReference>
<dbReference type="InterPro" id="IPR029056">
    <property type="entry name" value="Ribokinase-like"/>
</dbReference>
<dbReference type="CDD" id="cd01166">
    <property type="entry name" value="KdgK"/>
    <property type="match status" value="1"/>
</dbReference>
<evidence type="ECO:0000256" key="2">
    <source>
        <dbReference type="ARBA" id="ARBA00022679"/>
    </source>
</evidence>
<feature type="domain" description="Carbohydrate kinase PfkB" evidence="15">
    <location>
        <begin position="10"/>
        <end position="308"/>
    </location>
</feature>
<evidence type="ECO:0000256" key="12">
    <source>
        <dbReference type="ARBA" id="ARBA00067931"/>
    </source>
</evidence>
<dbReference type="EMBL" id="FUWP01000017">
    <property type="protein sequence ID" value="SKA48452.1"/>
    <property type="molecule type" value="Genomic_DNA"/>
</dbReference>
<keyword evidence="3" id="KW-0547">Nucleotide-binding</keyword>
<evidence type="ECO:0000256" key="11">
    <source>
        <dbReference type="ARBA" id="ARBA00066369"/>
    </source>
</evidence>
<dbReference type="GO" id="GO:0006974">
    <property type="term" value="P:DNA damage response"/>
    <property type="evidence" value="ECO:0007669"/>
    <property type="project" value="TreeGrafter"/>
</dbReference>
<keyword evidence="6" id="KW-0119">Carbohydrate metabolism</keyword>
<dbReference type="RefSeq" id="WP_080175557.1">
    <property type="nucleotide sequence ID" value="NZ_AP024855.1"/>
</dbReference>
<dbReference type="GO" id="GO:0005829">
    <property type="term" value="C:cytosol"/>
    <property type="evidence" value="ECO:0007669"/>
    <property type="project" value="TreeGrafter"/>
</dbReference>
<evidence type="ECO:0000256" key="6">
    <source>
        <dbReference type="ARBA" id="ARBA00023277"/>
    </source>
</evidence>
<comment type="similarity">
    <text evidence="1">Belongs to the carbohydrate kinase PfkB family.</text>
</comment>
<dbReference type="InterPro" id="IPR050306">
    <property type="entry name" value="PfkB_Carbo_kinase"/>
</dbReference>
<reference evidence="16 17" key="1">
    <citation type="submission" date="2017-02" db="EMBL/GenBank/DDBJ databases">
        <authorList>
            <person name="Peterson S.W."/>
        </authorList>
    </citation>
    <scope>NUCLEOTIDE SEQUENCE [LARGE SCALE GENOMIC DNA]</scope>
    <source>
        <strain evidence="16 17">CECT 9189</strain>
    </source>
</reference>
<dbReference type="InterPro" id="IPR011611">
    <property type="entry name" value="PfkB_dom"/>
</dbReference>
<comment type="function">
    <text evidence="10">Catalyzes the phosphorylation of 2-keto-3-deoxygluconate (KDG) to produce 2-keto-3-deoxy-6-phosphogluconate (KDPG).</text>
</comment>
<evidence type="ECO:0000256" key="8">
    <source>
        <dbReference type="ARBA" id="ARBA00044254"/>
    </source>
</evidence>
<dbReference type="Gene3D" id="3.40.1190.20">
    <property type="match status" value="1"/>
</dbReference>
<evidence type="ECO:0000256" key="1">
    <source>
        <dbReference type="ARBA" id="ARBA00010688"/>
    </source>
</evidence>
<evidence type="ECO:0000256" key="4">
    <source>
        <dbReference type="ARBA" id="ARBA00022777"/>
    </source>
</evidence>
<comment type="catalytic activity">
    <reaction evidence="9">
        <text>2-dehydro-3-deoxy-D-gluconate + ATP = 2-dehydro-3-deoxy-6-phospho-D-gluconate + ADP + H(+)</text>
        <dbReference type="Rhea" id="RHEA:14797"/>
        <dbReference type="ChEBI" id="CHEBI:15378"/>
        <dbReference type="ChEBI" id="CHEBI:30616"/>
        <dbReference type="ChEBI" id="CHEBI:57569"/>
        <dbReference type="ChEBI" id="CHEBI:57990"/>
        <dbReference type="ChEBI" id="CHEBI:456216"/>
        <dbReference type="EC" id="2.7.1.45"/>
    </reaction>
</comment>
<accession>A0A1T4U6P3</accession>
<dbReference type="OrthoDB" id="9776822at2"/>
<protein>
    <recommendedName>
        <fullName evidence="12">2-dehydro-3-deoxygluconokinase</fullName>
        <ecNumber evidence="11">2.7.1.45</ecNumber>
    </recommendedName>
    <alternativeName>
        <fullName evidence="13">2-keto-3-deoxygluconokinase</fullName>
    </alternativeName>
    <alternativeName>
        <fullName evidence="14">3-deoxy-2-oxo-D-gluconate kinase</fullName>
    </alternativeName>
    <alternativeName>
        <fullName evidence="8">KDG kinase</fullName>
    </alternativeName>
</protein>
<gene>
    <name evidence="16" type="primary">kdgK_2</name>
    <name evidence="16" type="ORF">CZ814_02785</name>
</gene>
<keyword evidence="4 16" id="KW-0418">Kinase</keyword>
<dbReference type="PANTHER" id="PTHR43085:SF15">
    <property type="entry name" value="2-DEHYDRO-3-DEOXYGLUCONOKINASE"/>
    <property type="match status" value="1"/>
</dbReference>
<evidence type="ECO:0000313" key="16">
    <source>
        <dbReference type="EMBL" id="SKA48452.1"/>
    </source>
</evidence>
<keyword evidence="5" id="KW-0067">ATP-binding</keyword>
<dbReference type="Proteomes" id="UP000191116">
    <property type="component" value="Unassembled WGS sequence"/>
</dbReference>
<dbReference type="GO" id="GO:0042840">
    <property type="term" value="P:D-glucuronate catabolic process"/>
    <property type="evidence" value="ECO:0007669"/>
    <property type="project" value="TreeGrafter"/>
</dbReference>
<dbReference type="InterPro" id="IPR002173">
    <property type="entry name" value="Carboh/pur_kinase_PfkB_CS"/>
</dbReference>
<dbReference type="AlphaFoldDB" id="A0A1T4U6P3"/>
<dbReference type="GO" id="GO:0019698">
    <property type="term" value="P:D-galacturonate catabolic process"/>
    <property type="evidence" value="ECO:0007669"/>
    <property type="project" value="TreeGrafter"/>
</dbReference>
<dbReference type="GO" id="GO:0005524">
    <property type="term" value="F:ATP binding"/>
    <property type="evidence" value="ECO:0007669"/>
    <property type="project" value="UniProtKB-KW"/>
</dbReference>
<proteinExistence type="inferred from homology"/>
<evidence type="ECO:0000256" key="13">
    <source>
        <dbReference type="ARBA" id="ARBA00075711"/>
    </source>
</evidence>